<dbReference type="PROSITE" id="PS50102">
    <property type="entry name" value="RRM"/>
    <property type="match status" value="1"/>
</dbReference>
<feature type="domain" description="RRM" evidence="2">
    <location>
        <begin position="9"/>
        <end position="86"/>
    </location>
</feature>
<dbReference type="InterPro" id="IPR000504">
    <property type="entry name" value="RRM_dom"/>
</dbReference>
<proteinExistence type="predicted"/>
<name>A0ABP0EJD4_9ASCO</name>
<dbReference type="EMBL" id="OZ004260">
    <property type="protein sequence ID" value="CAK7920515.1"/>
    <property type="molecule type" value="Genomic_DNA"/>
</dbReference>
<evidence type="ECO:0000313" key="3">
    <source>
        <dbReference type="EMBL" id="CAK7920515.1"/>
    </source>
</evidence>
<dbReference type="Gene3D" id="3.30.70.330">
    <property type="match status" value="1"/>
</dbReference>
<reference evidence="3 4" key="1">
    <citation type="submission" date="2024-01" db="EMBL/GenBank/DDBJ databases">
        <authorList>
            <consortium name="Genoscope - CEA"/>
            <person name="William W."/>
        </authorList>
    </citation>
    <scope>NUCLEOTIDE SEQUENCE [LARGE SCALE GENOMIC DNA]</scope>
    <source>
        <strain evidence="3 4">29B2s-10</strain>
    </source>
</reference>
<accession>A0ABP0EJD4</accession>
<gene>
    <name evidence="3" type="ORF">CAAN4_H03290</name>
</gene>
<dbReference type="InterPro" id="IPR012677">
    <property type="entry name" value="Nucleotide-bd_a/b_plait_sf"/>
</dbReference>
<evidence type="ECO:0000256" key="1">
    <source>
        <dbReference type="PROSITE-ProRule" id="PRU00176"/>
    </source>
</evidence>
<keyword evidence="4" id="KW-1185">Reference proteome</keyword>
<protein>
    <recommendedName>
        <fullName evidence="2">RRM domain-containing protein</fullName>
    </recommendedName>
</protein>
<evidence type="ECO:0000313" key="4">
    <source>
        <dbReference type="Proteomes" id="UP001497600"/>
    </source>
</evidence>
<dbReference type="SUPFAM" id="SSF54928">
    <property type="entry name" value="RNA-binding domain, RBD"/>
    <property type="match status" value="1"/>
</dbReference>
<evidence type="ECO:0000259" key="2">
    <source>
        <dbReference type="PROSITE" id="PS50102"/>
    </source>
</evidence>
<organism evidence="3 4">
    <name type="scientific">[Candida] anglica</name>
    <dbReference type="NCBI Taxonomy" id="148631"/>
    <lineage>
        <taxon>Eukaryota</taxon>
        <taxon>Fungi</taxon>
        <taxon>Dikarya</taxon>
        <taxon>Ascomycota</taxon>
        <taxon>Saccharomycotina</taxon>
        <taxon>Pichiomycetes</taxon>
        <taxon>Debaryomycetaceae</taxon>
        <taxon>Kurtzmaniella</taxon>
    </lineage>
</organism>
<sequence length="113" mass="12854">MSSKPSEFPIVLVKNLPYNTSTDVLFNLFVKYGNIHQLRVPESKSDAPPGTCIVVYSNISNALQACKRINGINFEGRYLVSSMYQVDPSKFIKEDFVSRVNDLKKLKSEYEIE</sequence>
<dbReference type="SMART" id="SM00360">
    <property type="entry name" value="RRM"/>
    <property type="match status" value="1"/>
</dbReference>
<dbReference type="Pfam" id="PF00076">
    <property type="entry name" value="RRM_1"/>
    <property type="match status" value="1"/>
</dbReference>
<keyword evidence="1" id="KW-0694">RNA-binding</keyword>
<dbReference type="Proteomes" id="UP001497600">
    <property type="component" value="Chromosome H"/>
</dbReference>
<dbReference type="InterPro" id="IPR035979">
    <property type="entry name" value="RBD_domain_sf"/>
</dbReference>